<evidence type="ECO:0000256" key="4">
    <source>
        <dbReference type="ARBA" id="ARBA00023163"/>
    </source>
</evidence>
<organism evidence="8 9">
    <name type="scientific">Corchorus olitorius</name>
    <dbReference type="NCBI Taxonomy" id="93759"/>
    <lineage>
        <taxon>Eukaryota</taxon>
        <taxon>Viridiplantae</taxon>
        <taxon>Streptophyta</taxon>
        <taxon>Embryophyta</taxon>
        <taxon>Tracheophyta</taxon>
        <taxon>Spermatophyta</taxon>
        <taxon>Magnoliopsida</taxon>
        <taxon>eudicotyledons</taxon>
        <taxon>Gunneridae</taxon>
        <taxon>Pentapetalae</taxon>
        <taxon>rosids</taxon>
        <taxon>malvids</taxon>
        <taxon>Malvales</taxon>
        <taxon>Malvaceae</taxon>
        <taxon>Grewioideae</taxon>
        <taxon>Apeibeae</taxon>
        <taxon>Corchorus</taxon>
    </lineage>
</organism>
<evidence type="ECO:0000256" key="2">
    <source>
        <dbReference type="ARBA" id="ARBA00023015"/>
    </source>
</evidence>
<comment type="subcellular location">
    <subcellularLocation>
        <location evidence="1">Nucleus</location>
    </subcellularLocation>
</comment>
<reference evidence="9" key="1">
    <citation type="submission" date="2013-09" db="EMBL/GenBank/DDBJ databases">
        <title>Corchorus olitorius genome sequencing.</title>
        <authorList>
            <person name="Alam M."/>
            <person name="Haque M.S."/>
            <person name="Islam M.S."/>
            <person name="Emdad E.M."/>
            <person name="Islam M.M."/>
            <person name="Ahmed B."/>
            <person name="Halim A."/>
            <person name="Hossen Q.M.M."/>
            <person name="Hossain M.Z."/>
            <person name="Ahmed R."/>
            <person name="Khan M.M."/>
            <person name="Islam R."/>
            <person name="Rashid M.M."/>
            <person name="Khan S.A."/>
            <person name="Rahman M.S."/>
            <person name="Alam M."/>
            <person name="Yahiya A.S."/>
            <person name="Khan M.S."/>
            <person name="Azam M.S."/>
            <person name="Haque T."/>
            <person name="Lashkar M.Z.H."/>
            <person name="Akhand A.I."/>
            <person name="Morshed G."/>
            <person name="Roy S."/>
            <person name="Uddin K.S."/>
            <person name="Rabeya T."/>
            <person name="Hossain A.S."/>
            <person name="Chowdhury A."/>
            <person name="Snigdha A.R."/>
            <person name="Mortoza M.S."/>
            <person name="Matin S.A."/>
            <person name="Hoque S.M.E."/>
            <person name="Islam M.K."/>
            <person name="Roy D.K."/>
            <person name="Haider R."/>
            <person name="Moosa M.M."/>
            <person name="Elias S.M."/>
            <person name="Hasan A.M."/>
            <person name="Jahan S."/>
            <person name="Shafiuddin M."/>
            <person name="Mahmood N."/>
            <person name="Shommy N.S."/>
        </authorList>
    </citation>
    <scope>NUCLEOTIDE SEQUENCE [LARGE SCALE GENOMIC DNA]</scope>
    <source>
        <strain evidence="9">cv. O-4</strain>
    </source>
</reference>
<keyword evidence="9" id="KW-1185">Reference proteome</keyword>
<dbReference type="PANTHER" id="PTHR34269:SF11">
    <property type="entry name" value="B3 DOMAIN PROTEIN"/>
    <property type="match status" value="1"/>
</dbReference>
<dbReference type="InterPro" id="IPR003340">
    <property type="entry name" value="B3_DNA-bd"/>
</dbReference>
<protein>
    <recommendedName>
        <fullName evidence="7">TF-B3 domain-containing protein</fullName>
    </recommendedName>
</protein>
<gene>
    <name evidence="8" type="ORF">COLO4_05119</name>
</gene>
<keyword evidence="2" id="KW-0805">Transcription regulation</keyword>
<dbReference type="SUPFAM" id="SSF101936">
    <property type="entry name" value="DNA-binding pseudobarrel domain"/>
    <property type="match status" value="1"/>
</dbReference>
<dbReference type="CDD" id="cd10017">
    <property type="entry name" value="B3_DNA"/>
    <property type="match status" value="1"/>
</dbReference>
<dbReference type="SMART" id="SM01019">
    <property type="entry name" value="B3"/>
    <property type="match status" value="1"/>
</dbReference>
<dbReference type="GO" id="GO:0003677">
    <property type="term" value="F:DNA binding"/>
    <property type="evidence" value="ECO:0007669"/>
    <property type="project" value="UniProtKB-KW"/>
</dbReference>
<evidence type="ECO:0000259" key="7">
    <source>
        <dbReference type="SMART" id="SM01019"/>
    </source>
</evidence>
<keyword evidence="5" id="KW-0539">Nucleus</keyword>
<dbReference type="EMBL" id="AWUE01012176">
    <property type="protein sequence ID" value="OMP09805.1"/>
    <property type="molecule type" value="Genomic_DNA"/>
</dbReference>
<dbReference type="PANTHER" id="PTHR34269">
    <property type="entry name" value="TRANSCRIPTION FACTOR B3-DOMAIN FAMILY-RELATED"/>
    <property type="match status" value="1"/>
</dbReference>
<feature type="domain" description="TF-B3" evidence="7">
    <location>
        <begin position="158"/>
        <end position="266"/>
    </location>
</feature>
<keyword evidence="4" id="KW-0804">Transcription</keyword>
<feature type="region of interest" description="Disordered" evidence="6">
    <location>
        <begin position="104"/>
        <end position="140"/>
    </location>
</feature>
<comment type="caution">
    <text evidence="8">The sequence shown here is derived from an EMBL/GenBank/DDBJ whole genome shotgun (WGS) entry which is preliminary data.</text>
</comment>
<dbReference type="InterPro" id="IPR051442">
    <property type="entry name" value="B3_domain"/>
</dbReference>
<accession>A0A1R3KRT6</accession>
<evidence type="ECO:0000256" key="1">
    <source>
        <dbReference type="ARBA" id="ARBA00004123"/>
    </source>
</evidence>
<dbReference type="Proteomes" id="UP000187203">
    <property type="component" value="Unassembled WGS sequence"/>
</dbReference>
<evidence type="ECO:0000256" key="6">
    <source>
        <dbReference type="SAM" id="MobiDB-lite"/>
    </source>
</evidence>
<evidence type="ECO:0000313" key="8">
    <source>
        <dbReference type="EMBL" id="OMP09805.1"/>
    </source>
</evidence>
<dbReference type="Gene3D" id="2.40.330.10">
    <property type="entry name" value="DNA-binding pseudobarrel domain"/>
    <property type="match status" value="1"/>
</dbReference>
<dbReference type="GO" id="GO:0005634">
    <property type="term" value="C:nucleus"/>
    <property type="evidence" value="ECO:0007669"/>
    <property type="project" value="UniProtKB-SubCell"/>
</dbReference>
<dbReference type="OrthoDB" id="1915967at2759"/>
<evidence type="ECO:0000313" key="9">
    <source>
        <dbReference type="Proteomes" id="UP000187203"/>
    </source>
</evidence>
<proteinExistence type="predicted"/>
<evidence type="ECO:0000256" key="5">
    <source>
        <dbReference type="ARBA" id="ARBA00023242"/>
    </source>
</evidence>
<evidence type="ECO:0000256" key="3">
    <source>
        <dbReference type="ARBA" id="ARBA00023125"/>
    </source>
</evidence>
<keyword evidence="3" id="KW-0238">DNA-binding</keyword>
<dbReference type="InterPro" id="IPR015300">
    <property type="entry name" value="DNA-bd_pseudobarrel_sf"/>
</dbReference>
<name>A0A1R3KRT6_9ROSI</name>
<dbReference type="AlphaFoldDB" id="A0A1R3KRT6"/>
<sequence>MDPKLLIFWSLFSPAKTTLQENEAADVGGKESNPNVCLELSLSCDYSCNRTDGKKKKIKNKSQSNISLQLSLSSFPSKGKGISLQGFQEKHNAKNRRELGLSLSLKPPLGFDKTSKKRERAENNSGGVSSNKRMKAEETSQQLVVLERRRDDDDPWCIKKKLSSSDLGGNSRLLLGSDCVASHILPFWNADQIAQIGQGFPVTVVDIDENKEYDMVFQKWTNGAHVLKKNWVKDFVKKRQLKVGDQIGLFWDTGSSNFKFSVLSRAPS</sequence>